<proteinExistence type="predicted"/>
<keyword evidence="2 5" id="KW-0808">Transferase</keyword>
<dbReference type="InterPro" id="IPR036388">
    <property type="entry name" value="WH-like_DNA-bd_sf"/>
</dbReference>
<dbReference type="AlphaFoldDB" id="A0A0A1TD19"/>
<evidence type="ECO:0000256" key="2">
    <source>
        <dbReference type="ARBA" id="ARBA00022679"/>
    </source>
</evidence>
<gene>
    <name evidence="5" type="ORF">VHEMI04145</name>
</gene>
<dbReference type="OrthoDB" id="1606438at2759"/>
<dbReference type="Gene3D" id="3.40.50.150">
    <property type="entry name" value="Vaccinia Virus protein VP39"/>
    <property type="match status" value="1"/>
</dbReference>
<dbReference type="SUPFAM" id="SSF46785">
    <property type="entry name" value="Winged helix' DNA-binding domain"/>
    <property type="match status" value="1"/>
</dbReference>
<dbReference type="HOGENOM" id="CLU_005533_1_3_1"/>
<keyword evidence="6" id="KW-1185">Reference proteome</keyword>
<dbReference type="Pfam" id="PF00891">
    <property type="entry name" value="Methyltransf_2"/>
    <property type="match status" value="1"/>
</dbReference>
<keyword evidence="3" id="KW-0949">S-adenosyl-L-methionine</keyword>
<sequence>MSEQSHPVPGTLLALANDIRDKTRAITDYLEANSLTEPTFSTESVARPETLDYARLQGDLQRAVEDLQYLVEGPKRHLRALCCQGYELAAIQVALEFNFFELVPSSGQISFQELSKLAGVDLDRTSRIVRLLLTESVFKEPTPGHVSHNQTSYLLHTDQEIRSTVHYTVDEMLKAASATADNIKDSPDKYNSAVTPFTTRHGLPIFNFYENDSLRSIRFAKAMAGWAKLNLNINALRDAFPWGTLKGTVVDVGGGSGKVSITLAQSFPDLNFIVQDSADMHAAGQLLLTDDVRSRITFAQHSFFEPQPVSNAAAFILRACALNWCDADVITMFQAMVPGLERSPPTTPLLINDLIVPVQGSLPREVERGMRQIDLIMLVCFGGKLRTEAEFGALLKQADERYEIRSFRPDGLMGLLEVYLRR</sequence>
<dbReference type="Proteomes" id="UP000039046">
    <property type="component" value="Unassembled WGS sequence"/>
</dbReference>
<evidence type="ECO:0000313" key="5">
    <source>
        <dbReference type="EMBL" id="CEJ86575.1"/>
    </source>
</evidence>
<dbReference type="InterPro" id="IPR029063">
    <property type="entry name" value="SAM-dependent_MTases_sf"/>
</dbReference>
<dbReference type="InterPro" id="IPR036390">
    <property type="entry name" value="WH_DNA-bd_sf"/>
</dbReference>
<dbReference type="InterPro" id="IPR016461">
    <property type="entry name" value="COMT-like"/>
</dbReference>
<dbReference type="PROSITE" id="PS51683">
    <property type="entry name" value="SAM_OMT_II"/>
    <property type="match status" value="1"/>
</dbReference>
<reference evidence="5 6" key="1">
    <citation type="journal article" date="2015" name="Genome Announc.">
        <title>Draft Genome Sequence and Gene Annotation of the Entomopathogenic Fungus Verticillium hemipterigenum.</title>
        <authorList>
            <person name="Horn F."/>
            <person name="Habel A."/>
            <person name="Scharf D.H."/>
            <person name="Dworschak J."/>
            <person name="Brakhage A.A."/>
            <person name="Guthke R."/>
            <person name="Hertweck C."/>
            <person name="Linde J."/>
        </authorList>
    </citation>
    <scope>NUCLEOTIDE SEQUENCE [LARGE SCALE GENOMIC DNA]</scope>
</reference>
<accession>A0A0A1TD19</accession>
<feature type="domain" description="O-methyltransferase C-terminal" evidence="4">
    <location>
        <begin position="195"/>
        <end position="398"/>
    </location>
</feature>
<evidence type="ECO:0000313" key="6">
    <source>
        <dbReference type="Proteomes" id="UP000039046"/>
    </source>
</evidence>
<dbReference type="GO" id="GO:0032259">
    <property type="term" value="P:methylation"/>
    <property type="evidence" value="ECO:0007669"/>
    <property type="project" value="UniProtKB-KW"/>
</dbReference>
<dbReference type="Gene3D" id="1.10.10.10">
    <property type="entry name" value="Winged helix-like DNA-binding domain superfamily/Winged helix DNA-binding domain"/>
    <property type="match status" value="1"/>
</dbReference>
<dbReference type="EMBL" id="CDHN01000002">
    <property type="protein sequence ID" value="CEJ86575.1"/>
    <property type="molecule type" value="Genomic_DNA"/>
</dbReference>
<evidence type="ECO:0000256" key="3">
    <source>
        <dbReference type="ARBA" id="ARBA00022691"/>
    </source>
</evidence>
<name>A0A0A1TD19_9HYPO</name>
<protein>
    <submittedName>
        <fullName evidence="5">Putative O-methyltransferase</fullName>
    </submittedName>
</protein>
<organism evidence="5 6">
    <name type="scientific">[Torrubiella] hemipterigena</name>
    <dbReference type="NCBI Taxonomy" id="1531966"/>
    <lineage>
        <taxon>Eukaryota</taxon>
        <taxon>Fungi</taxon>
        <taxon>Dikarya</taxon>
        <taxon>Ascomycota</taxon>
        <taxon>Pezizomycotina</taxon>
        <taxon>Sordariomycetes</taxon>
        <taxon>Hypocreomycetidae</taxon>
        <taxon>Hypocreales</taxon>
        <taxon>Clavicipitaceae</taxon>
        <taxon>Clavicipitaceae incertae sedis</taxon>
        <taxon>'Torrubiella' clade</taxon>
    </lineage>
</organism>
<keyword evidence="1 5" id="KW-0489">Methyltransferase</keyword>
<dbReference type="PANTHER" id="PTHR43712">
    <property type="entry name" value="PUTATIVE (AFU_ORTHOLOGUE AFUA_4G14580)-RELATED"/>
    <property type="match status" value="1"/>
</dbReference>
<dbReference type="PANTHER" id="PTHR43712:SF12">
    <property type="entry name" value="STERIGMATOCYSTIN 8-O-METHYLTRANSFERASE"/>
    <property type="match status" value="1"/>
</dbReference>
<dbReference type="GO" id="GO:0008171">
    <property type="term" value="F:O-methyltransferase activity"/>
    <property type="evidence" value="ECO:0007669"/>
    <property type="project" value="InterPro"/>
</dbReference>
<evidence type="ECO:0000256" key="1">
    <source>
        <dbReference type="ARBA" id="ARBA00022603"/>
    </source>
</evidence>
<dbReference type="InterPro" id="IPR001077">
    <property type="entry name" value="COMT_C"/>
</dbReference>
<dbReference type="SUPFAM" id="SSF53335">
    <property type="entry name" value="S-adenosyl-L-methionine-dependent methyltransferases"/>
    <property type="match status" value="1"/>
</dbReference>
<evidence type="ECO:0000259" key="4">
    <source>
        <dbReference type="Pfam" id="PF00891"/>
    </source>
</evidence>